<feature type="compositionally biased region" description="Polar residues" evidence="2">
    <location>
        <begin position="215"/>
        <end position="229"/>
    </location>
</feature>
<feature type="compositionally biased region" description="Polar residues" evidence="2">
    <location>
        <begin position="449"/>
        <end position="482"/>
    </location>
</feature>
<dbReference type="GeneID" id="14540450"/>
<proteinExistence type="predicted"/>
<gene>
    <name evidence="4" type="ORF">CORT_0D05100</name>
</gene>
<dbReference type="InterPro" id="IPR039779">
    <property type="entry name" value="RFX-like"/>
</dbReference>
<feature type="compositionally biased region" description="Low complexity" evidence="2">
    <location>
        <begin position="230"/>
        <end position="240"/>
    </location>
</feature>
<dbReference type="Pfam" id="PF25340">
    <property type="entry name" value="BCD_RFX"/>
    <property type="match status" value="1"/>
</dbReference>
<feature type="region of interest" description="Disordered" evidence="2">
    <location>
        <begin position="300"/>
        <end position="337"/>
    </location>
</feature>
<keyword evidence="5" id="KW-1185">Reference proteome</keyword>
<protein>
    <submittedName>
        <fullName evidence="4">Rfx1 DNA binding protein</fullName>
    </submittedName>
</protein>
<feature type="compositionally biased region" description="Low complexity" evidence="2">
    <location>
        <begin position="198"/>
        <end position="211"/>
    </location>
</feature>
<dbReference type="Gene3D" id="1.10.10.10">
    <property type="entry name" value="Winged helix-like DNA-binding domain superfamily/Winged helix DNA-binding domain"/>
    <property type="match status" value="1"/>
</dbReference>
<dbReference type="FunFam" id="1.10.10.10:FF:000422">
    <property type="entry name" value="DNA-binding protein RFX7"/>
    <property type="match status" value="1"/>
</dbReference>
<feature type="compositionally biased region" description="Low complexity" evidence="2">
    <location>
        <begin position="103"/>
        <end position="112"/>
    </location>
</feature>
<dbReference type="SUPFAM" id="SSF46785">
    <property type="entry name" value="Winged helix' DNA-binding domain"/>
    <property type="match status" value="1"/>
</dbReference>
<organism evidence="4 5">
    <name type="scientific">Candida orthopsilosis (strain 90-125)</name>
    <name type="common">Yeast</name>
    <dbReference type="NCBI Taxonomy" id="1136231"/>
    <lineage>
        <taxon>Eukaryota</taxon>
        <taxon>Fungi</taxon>
        <taxon>Dikarya</taxon>
        <taxon>Ascomycota</taxon>
        <taxon>Saccharomycotina</taxon>
        <taxon>Pichiomycetes</taxon>
        <taxon>Debaryomycetaceae</taxon>
        <taxon>Candida/Lodderomyces clade</taxon>
        <taxon>Candida</taxon>
    </lineage>
</organism>
<sequence>MNPERYSSHQRSAQLPQQRQEKQQQQTRHQQQQHQYQHASLQQGASHDFSTSDQEPQLQHQQYSQPTTFASLQIQPEYLQEQVSEQSYTQPINPTYIQPQRISSSQPLGQQQQYYSQPAYLTQESINLSMPQSHQYTNYRATGQYSNTAFAKPTSDQTNLGASLQTRPSQRQPLQRMQQGEPIQQPVQISELQARYEPVPSSSSSINPTSESYRHNQYGQATTASSPYTSQSKSQLQQDLQQEDVAKGPPPAHLRRHRRNNSSISSVLHSTAYEEELKNIALSKINIPLPEIARRIKQSEFDNSNTPSSSRLAPQEGSFVLPASSPSSAPEKTQTTKEAQRSVFGMVWLLTSCEVSPTAVIPRNRIYARYVQICADNSLSPLSPASFGKLVRILYPTITTRRLGMRGQSKYHYCGIRLKGEQSMQSQLIQKQQQQRSQPRGHSLGSEFTMPSQWQSHLQSPTRPGISSTSVAQSPLSTNSSMSHEESPRSTFATNTPIYSPINSPSVFVSSSISDQLPSTSHMKYIPDLFKLLGMESVATKSYPYTPIDLPPIYSYLPKDTDRDIADTLSSLYKVHINTVFESLRFMQLKRLFSSFNNFNSILSTPVSKLYTADSVLEWVKECDLIMYKKMIRMLSKLHMQYMMPQDNINQLKTIAFNYTRTLGNSIINSRNSKNFIAMKLKMAKHFVNLLNRLIKVIETGSTASRILNDDNEKQSMLNDWQKLNFTDLVSRDVLCADESNVNMLIFISTEEVVKLLETPSVEEDSPMQVYADFISDLPSRFPRTNARMFLLLSSNLLTSILREISLNSGEGFGAWWIVRCWVDEYLAWTMEVGGFFQDELIAYLKEGQAAQQGEETMELQKQEEMYQSQPVGDAGSQEQEYNLSAETSIDLLG</sequence>
<evidence type="ECO:0000313" key="5">
    <source>
        <dbReference type="Proteomes" id="UP000005018"/>
    </source>
</evidence>
<dbReference type="KEGG" id="cot:CORT_0D05100"/>
<dbReference type="GO" id="GO:0000981">
    <property type="term" value="F:DNA-binding transcription factor activity, RNA polymerase II-specific"/>
    <property type="evidence" value="ECO:0007669"/>
    <property type="project" value="TreeGrafter"/>
</dbReference>
<dbReference type="AlphaFoldDB" id="H8X6A2"/>
<feature type="region of interest" description="Disordered" evidence="2">
    <location>
        <begin position="149"/>
        <end position="183"/>
    </location>
</feature>
<dbReference type="InterPro" id="IPR036388">
    <property type="entry name" value="WH-like_DNA-bd_sf"/>
</dbReference>
<evidence type="ECO:0000259" key="3">
    <source>
        <dbReference type="PROSITE" id="PS51526"/>
    </source>
</evidence>
<feature type="compositionally biased region" description="Polar residues" evidence="2">
    <location>
        <begin position="866"/>
        <end position="888"/>
    </location>
</feature>
<feature type="compositionally biased region" description="Polar residues" evidence="2">
    <location>
        <begin position="82"/>
        <end position="102"/>
    </location>
</feature>
<feature type="region of interest" description="Disordered" evidence="2">
    <location>
        <begin position="82"/>
        <end position="112"/>
    </location>
</feature>
<dbReference type="PANTHER" id="PTHR12619:SF5">
    <property type="entry name" value="TRANSCRIPTION FACTOR RFX4"/>
    <property type="match status" value="1"/>
</dbReference>
<dbReference type="EMBL" id="HE681722">
    <property type="protein sequence ID" value="CCG23350.1"/>
    <property type="molecule type" value="Genomic_DNA"/>
</dbReference>
<dbReference type="Pfam" id="PF02257">
    <property type="entry name" value="RFX_DNA_binding"/>
    <property type="match status" value="1"/>
</dbReference>
<feature type="domain" description="RFX-type winged-helix" evidence="3">
    <location>
        <begin position="345"/>
        <end position="420"/>
    </location>
</feature>
<feature type="compositionally biased region" description="Polar residues" evidence="2">
    <location>
        <begin position="44"/>
        <end position="69"/>
    </location>
</feature>
<keyword evidence="1" id="KW-0238">DNA-binding</keyword>
<feature type="region of interest" description="Disordered" evidence="2">
    <location>
        <begin position="195"/>
        <end position="266"/>
    </location>
</feature>
<dbReference type="InterPro" id="IPR003150">
    <property type="entry name" value="DNA-bd_RFX"/>
</dbReference>
<name>H8X6A2_CANO9</name>
<feature type="compositionally biased region" description="Low complexity" evidence="2">
    <location>
        <begin position="424"/>
        <end position="438"/>
    </location>
</feature>
<dbReference type="OrthoDB" id="10056949at2759"/>
<dbReference type="HOGENOM" id="CLU_011526_1_0_1"/>
<feature type="region of interest" description="Disordered" evidence="2">
    <location>
        <begin position="1"/>
        <end position="69"/>
    </location>
</feature>
<dbReference type="PROSITE" id="PS51526">
    <property type="entry name" value="RFX_DBD"/>
    <property type="match status" value="1"/>
</dbReference>
<feature type="region of interest" description="Disordered" evidence="2">
    <location>
        <begin position="424"/>
        <end position="496"/>
    </location>
</feature>
<feature type="region of interest" description="Disordered" evidence="2">
    <location>
        <begin position="861"/>
        <end position="894"/>
    </location>
</feature>
<dbReference type="eggNOG" id="KOG3712">
    <property type="taxonomic scope" value="Eukaryota"/>
</dbReference>
<feature type="compositionally biased region" description="Polar residues" evidence="2">
    <location>
        <begin position="324"/>
        <end position="333"/>
    </location>
</feature>
<dbReference type="GO" id="GO:0000978">
    <property type="term" value="F:RNA polymerase II cis-regulatory region sequence-specific DNA binding"/>
    <property type="evidence" value="ECO:0007669"/>
    <property type="project" value="TreeGrafter"/>
</dbReference>
<reference evidence="4 5" key="1">
    <citation type="journal article" date="2012" name="PLoS ONE">
        <title>Sequence and analysis of the genome of the pathogenic yeast Candida orthopsilosis.</title>
        <authorList>
            <person name="Riccombeni A."/>
            <person name="Vidanes G."/>
            <person name="Proux-Wera E."/>
            <person name="Wolfe K.H."/>
            <person name="Butler G."/>
        </authorList>
    </citation>
    <scope>NUCLEOTIDE SEQUENCE [LARGE SCALE GENOMIC DNA]</scope>
    <source>
        <strain evidence="4 5">Co 90-125</strain>
    </source>
</reference>
<dbReference type="PANTHER" id="PTHR12619">
    <property type="entry name" value="RFX TRANSCRIPTION FACTOR FAMILY"/>
    <property type="match status" value="1"/>
</dbReference>
<feature type="compositionally biased region" description="Polar residues" evidence="2">
    <location>
        <begin position="301"/>
        <end position="312"/>
    </location>
</feature>
<dbReference type="RefSeq" id="XP_003869485.1">
    <property type="nucleotide sequence ID" value="XM_003869436.1"/>
</dbReference>
<feature type="compositionally biased region" description="Low complexity" evidence="2">
    <location>
        <begin position="14"/>
        <end position="43"/>
    </location>
</feature>
<dbReference type="InterPro" id="IPR036390">
    <property type="entry name" value="WH_DNA-bd_sf"/>
</dbReference>
<dbReference type="Proteomes" id="UP000005018">
    <property type="component" value="Chromosome 4"/>
</dbReference>
<evidence type="ECO:0000256" key="2">
    <source>
        <dbReference type="SAM" id="MobiDB-lite"/>
    </source>
</evidence>
<evidence type="ECO:0000313" key="4">
    <source>
        <dbReference type="EMBL" id="CCG23350.1"/>
    </source>
</evidence>
<evidence type="ECO:0000256" key="1">
    <source>
        <dbReference type="ARBA" id="ARBA00023125"/>
    </source>
</evidence>
<dbReference type="InterPro" id="IPR057321">
    <property type="entry name" value="RFX1-4/6/8-like_BCD"/>
</dbReference>
<accession>H8X6A2</accession>